<dbReference type="PANTHER" id="PTHR33989">
    <property type="match status" value="1"/>
</dbReference>
<keyword evidence="1" id="KW-0812">Transmembrane</keyword>
<proteinExistence type="predicted"/>
<dbReference type="STRING" id="1834191.A5886_001088"/>
<keyword evidence="1" id="KW-0472">Membrane</keyword>
<dbReference type="InterPro" id="IPR051088">
    <property type="entry name" value="PTS_Sugar-EIIC/EIIB"/>
</dbReference>
<dbReference type="GO" id="GO:0005886">
    <property type="term" value="C:plasma membrane"/>
    <property type="evidence" value="ECO:0007669"/>
    <property type="project" value="TreeGrafter"/>
</dbReference>
<dbReference type="PANTHER" id="PTHR33989:SF11">
    <property type="entry name" value="LICHENAN PERMEASE IIC COMPONENT"/>
    <property type="match status" value="1"/>
</dbReference>
<evidence type="ECO:0000256" key="1">
    <source>
        <dbReference type="SAM" id="Phobius"/>
    </source>
</evidence>
<accession>A0A242A4X8</accession>
<keyword evidence="3" id="KW-1185">Reference proteome</keyword>
<dbReference type="Proteomes" id="UP000195043">
    <property type="component" value="Unassembled WGS sequence"/>
</dbReference>
<name>A0A242A4X8_9ENTE</name>
<comment type="caution">
    <text evidence="2">The sequence shown here is derived from an EMBL/GenBank/DDBJ whole genome shotgun (WGS) entry which is preliminary data.</text>
</comment>
<protein>
    <submittedName>
        <fullName evidence="2">PTS system IIC component</fullName>
    </submittedName>
</protein>
<dbReference type="EMBL" id="NGKU01000001">
    <property type="protein sequence ID" value="OTN76012.1"/>
    <property type="molecule type" value="Genomic_DNA"/>
</dbReference>
<gene>
    <name evidence="2" type="ORF">A5886_001088</name>
</gene>
<dbReference type="AlphaFoldDB" id="A0A242A4X8"/>
<evidence type="ECO:0000313" key="2">
    <source>
        <dbReference type="EMBL" id="OTN76012.1"/>
    </source>
</evidence>
<evidence type="ECO:0000313" key="3">
    <source>
        <dbReference type="Proteomes" id="UP000195043"/>
    </source>
</evidence>
<feature type="transmembrane region" description="Helical" evidence="1">
    <location>
        <begin position="31"/>
        <end position="53"/>
    </location>
</feature>
<reference evidence="2 3" key="1">
    <citation type="submission" date="2017-05" db="EMBL/GenBank/DDBJ databases">
        <title>The Genome Sequence of Enterococcus sp. 8G7_MSG3316.</title>
        <authorList>
            <consortium name="The Broad Institute Genomics Platform"/>
            <consortium name="The Broad Institute Genomic Center for Infectious Diseases"/>
            <person name="Earl A."/>
            <person name="Manson A."/>
            <person name="Schwartman J."/>
            <person name="Gilmore M."/>
            <person name="Abouelleil A."/>
            <person name="Cao P."/>
            <person name="Chapman S."/>
            <person name="Cusick C."/>
            <person name="Shea T."/>
            <person name="Young S."/>
            <person name="Neafsey D."/>
            <person name="Nusbaum C."/>
            <person name="Birren B."/>
        </authorList>
    </citation>
    <scope>NUCLEOTIDE SEQUENCE [LARGE SCALE GENOMIC DNA]</scope>
    <source>
        <strain evidence="2 3">8G7_MSG3316</strain>
    </source>
</reference>
<sequence length="66" mass="7275">MNGFVAFIEEKLMPVANKVGMQRHMVAIRKGIIATLPLTIVGSFFTILLNFPIESVAAVIEPIGRY</sequence>
<dbReference type="GO" id="GO:1901264">
    <property type="term" value="P:carbohydrate derivative transport"/>
    <property type="evidence" value="ECO:0007669"/>
    <property type="project" value="TreeGrafter"/>
</dbReference>
<keyword evidence="1" id="KW-1133">Transmembrane helix</keyword>
<organism evidence="2 3">
    <name type="scientific">Candidatus Enterococcus testudinis</name>
    <dbReference type="NCBI Taxonomy" id="1834191"/>
    <lineage>
        <taxon>Bacteria</taxon>
        <taxon>Bacillati</taxon>
        <taxon>Bacillota</taxon>
        <taxon>Bacilli</taxon>
        <taxon>Lactobacillales</taxon>
        <taxon>Enterococcaceae</taxon>
        <taxon>Enterococcus</taxon>
    </lineage>
</organism>